<feature type="transmembrane region" description="Helical" evidence="1">
    <location>
        <begin position="39"/>
        <end position="68"/>
    </location>
</feature>
<reference evidence="3 4" key="1">
    <citation type="submission" date="2013-08" db="EMBL/GenBank/DDBJ databases">
        <authorList>
            <person name="Weinstock G."/>
            <person name="Sodergren E."/>
            <person name="Wylie T."/>
            <person name="Fulton L."/>
            <person name="Fulton R."/>
            <person name="Fronick C."/>
            <person name="O'Laughlin M."/>
            <person name="Godfrey J."/>
            <person name="Miner T."/>
            <person name="Herter B."/>
            <person name="Appelbaum E."/>
            <person name="Cordes M."/>
            <person name="Lek S."/>
            <person name="Wollam A."/>
            <person name="Pepin K.H."/>
            <person name="Palsikar V.B."/>
            <person name="Mitreva M."/>
            <person name="Wilson R.K."/>
        </authorList>
    </citation>
    <scope>NUCLEOTIDE SEQUENCE [LARGE SCALE GENOMIC DNA]</scope>
    <source>
        <strain evidence="3 4">ATCC 700332</strain>
    </source>
</reference>
<dbReference type="InterPro" id="IPR019935">
    <property type="entry name" value="CHP03546"/>
</dbReference>
<dbReference type="RefSeq" id="WP_021686934.1">
    <property type="nucleotide sequence ID" value="NZ_KI260564.1"/>
</dbReference>
<comment type="caution">
    <text evidence="3">The sequence shown here is derived from an EMBL/GenBank/DDBJ whole genome shotgun (WGS) entry which is preliminary data.</text>
</comment>
<organism evidence="3 4">
    <name type="scientific">Treponema lecithinolyticum ATCC 700332</name>
    <dbReference type="NCBI Taxonomy" id="1321815"/>
    <lineage>
        <taxon>Bacteria</taxon>
        <taxon>Pseudomonadati</taxon>
        <taxon>Spirochaetota</taxon>
        <taxon>Spirochaetia</taxon>
        <taxon>Spirochaetales</taxon>
        <taxon>Treponemataceae</taxon>
        <taxon>Treponema</taxon>
    </lineage>
</organism>
<dbReference type="InterPro" id="IPR018639">
    <property type="entry name" value="DUF2062"/>
</dbReference>
<accession>A0ABN0NZU0</accession>
<keyword evidence="1" id="KW-0472">Membrane</keyword>
<protein>
    <submittedName>
        <fullName evidence="3">TIGR03546 family protein</fullName>
    </submittedName>
</protein>
<name>A0ABN0NZU0_TRELE</name>
<dbReference type="NCBIfam" id="TIGR03546">
    <property type="entry name" value="TIGR03546 family protein"/>
    <property type="match status" value="1"/>
</dbReference>
<evidence type="ECO:0000313" key="4">
    <source>
        <dbReference type="Proteomes" id="UP000016649"/>
    </source>
</evidence>
<dbReference type="EMBL" id="AWVH01000023">
    <property type="protein sequence ID" value="ERJ93621.1"/>
    <property type="molecule type" value="Genomic_DNA"/>
</dbReference>
<gene>
    <name evidence="3" type="ORF">HMPREF9193_00710</name>
</gene>
<feature type="domain" description="DUF2062" evidence="2">
    <location>
        <begin position="10"/>
        <end position="140"/>
    </location>
</feature>
<evidence type="ECO:0000256" key="1">
    <source>
        <dbReference type="SAM" id="Phobius"/>
    </source>
</evidence>
<proteinExistence type="predicted"/>
<keyword evidence="1" id="KW-1133">Transmembrane helix</keyword>
<dbReference type="Proteomes" id="UP000016649">
    <property type="component" value="Unassembled WGS sequence"/>
</dbReference>
<feature type="transmembrane region" description="Helical" evidence="1">
    <location>
        <begin position="113"/>
        <end position="134"/>
    </location>
</feature>
<sequence>MFAPIVKLFKSLNTNSHPGEIAHAVAIGMVLGFMPKNNVLWYILFVCFLFIRINKAAFLLTGAAVSLIIPFADPLFDTVGYALLNMSFMQNFYKSLFDIPFVSFTRLNNTVVAGSLVVSLILYIPVYIIIRFLILLWRKYGAKACAQSKAFKILYKLPLAVKLKKLFFR</sequence>
<evidence type="ECO:0000259" key="2">
    <source>
        <dbReference type="Pfam" id="PF09835"/>
    </source>
</evidence>
<dbReference type="Pfam" id="PF09835">
    <property type="entry name" value="DUF2062"/>
    <property type="match status" value="1"/>
</dbReference>
<keyword evidence="4" id="KW-1185">Reference proteome</keyword>
<keyword evidence="1" id="KW-0812">Transmembrane</keyword>
<evidence type="ECO:0000313" key="3">
    <source>
        <dbReference type="EMBL" id="ERJ93621.1"/>
    </source>
</evidence>